<dbReference type="Gene3D" id="2.40.110.10">
    <property type="entry name" value="Butyryl-CoA Dehydrogenase, subunit A, domain 2"/>
    <property type="match status" value="1"/>
</dbReference>
<dbReference type="PANTHER" id="PTHR10909">
    <property type="entry name" value="ELECTRON TRANSPORT OXIDOREDUCTASE"/>
    <property type="match status" value="1"/>
</dbReference>
<dbReference type="PANTHER" id="PTHR10909:SF382">
    <property type="entry name" value="ACYL-COENZYME A OXIDASE"/>
    <property type="match status" value="1"/>
</dbReference>
<keyword evidence="2" id="KW-1185">Reference proteome</keyword>
<evidence type="ECO:0000313" key="1">
    <source>
        <dbReference type="EMBL" id="PBK58228.1"/>
    </source>
</evidence>
<proteinExistence type="predicted"/>
<dbReference type="GO" id="GO:0003997">
    <property type="term" value="F:acyl-CoA oxidase activity"/>
    <property type="evidence" value="ECO:0007669"/>
    <property type="project" value="InterPro"/>
</dbReference>
<dbReference type="InterPro" id="IPR012258">
    <property type="entry name" value="Acyl-CoA_oxidase"/>
</dbReference>
<sequence>MDTLNDDWPSKHLLNVDNTLTSKSLDEVSRGYLQAEAVCKSWGLTGDDVARLTPKFWWIHLDPIWTCSGPAFTIMAIQYNLVVGTLRMFSKGRSDLRAIIDDMMVYKALGLFLLSEVGHGLDIANLRTTATLLPGGGFELHTTSSLAAKYMPPTVPVLGKPAFGIVWAKLIINGEVTGIRPFLVKINDGKDMYKGISARVLPRRNGSSPLNHAITTFHRVRLPPSALLGELDNSVDVRLSLWRVGVGAISLSAIAITCLKVSSSTVYRYSLRR</sequence>
<reference evidence="2" key="1">
    <citation type="journal article" date="2017" name="Nat. Ecol. Evol.">
        <title>Genome expansion and lineage-specific genetic innovations in the forest pathogenic fungi Armillaria.</title>
        <authorList>
            <person name="Sipos G."/>
            <person name="Prasanna A.N."/>
            <person name="Walter M.C."/>
            <person name="O'Connor E."/>
            <person name="Balint B."/>
            <person name="Krizsan K."/>
            <person name="Kiss B."/>
            <person name="Hess J."/>
            <person name="Varga T."/>
            <person name="Slot J."/>
            <person name="Riley R."/>
            <person name="Boka B."/>
            <person name="Rigling D."/>
            <person name="Barry K."/>
            <person name="Lee J."/>
            <person name="Mihaltcheva S."/>
            <person name="LaButti K."/>
            <person name="Lipzen A."/>
            <person name="Waldron R."/>
            <person name="Moloney N.M."/>
            <person name="Sperisen C."/>
            <person name="Kredics L."/>
            <person name="Vagvoelgyi C."/>
            <person name="Patrignani A."/>
            <person name="Fitzpatrick D."/>
            <person name="Nagy I."/>
            <person name="Doyle S."/>
            <person name="Anderson J.B."/>
            <person name="Grigoriev I.V."/>
            <person name="Gueldener U."/>
            <person name="Muensterkoetter M."/>
            <person name="Nagy L.G."/>
        </authorList>
    </citation>
    <scope>NUCLEOTIDE SEQUENCE [LARGE SCALE GENOMIC DNA]</scope>
    <source>
        <strain evidence="2">28-4</strain>
    </source>
</reference>
<dbReference type="InterPro" id="IPR046373">
    <property type="entry name" value="Acyl-CoA_Oxase/DH_mid-dom_sf"/>
</dbReference>
<gene>
    <name evidence="1" type="ORF">ARMSODRAFT_170048</name>
</gene>
<dbReference type="GO" id="GO:0055088">
    <property type="term" value="P:lipid homeostasis"/>
    <property type="evidence" value="ECO:0007669"/>
    <property type="project" value="TreeGrafter"/>
</dbReference>
<organism evidence="1 2">
    <name type="scientific">Armillaria solidipes</name>
    <dbReference type="NCBI Taxonomy" id="1076256"/>
    <lineage>
        <taxon>Eukaryota</taxon>
        <taxon>Fungi</taxon>
        <taxon>Dikarya</taxon>
        <taxon>Basidiomycota</taxon>
        <taxon>Agaricomycotina</taxon>
        <taxon>Agaricomycetes</taxon>
        <taxon>Agaricomycetidae</taxon>
        <taxon>Agaricales</taxon>
        <taxon>Marasmiineae</taxon>
        <taxon>Physalacriaceae</taxon>
        <taxon>Armillaria</taxon>
    </lineage>
</organism>
<dbReference type="SUPFAM" id="SSF56645">
    <property type="entry name" value="Acyl-CoA dehydrogenase NM domain-like"/>
    <property type="match status" value="1"/>
</dbReference>
<dbReference type="GO" id="GO:0033540">
    <property type="term" value="P:fatty acid beta-oxidation using acyl-CoA oxidase"/>
    <property type="evidence" value="ECO:0007669"/>
    <property type="project" value="TreeGrafter"/>
</dbReference>
<dbReference type="STRING" id="1076256.A0A2H3AWR1"/>
<dbReference type="InterPro" id="IPR009100">
    <property type="entry name" value="AcylCoA_DH/oxidase_NM_dom_sf"/>
</dbReference>
<dbReference type="AlphaFoldDB" id="A0A2H3AWR1"/>
<accession>A0A2H3AWR1</accession>
<dbReference type="GO" id="GO:0005777">
    <property type="term" value="C:peroxisome"/>
    <property type="evidence" value="ECO:0007669"/>
    <property type="project" value="InterPro"/>
</dbReference>
<name>A0A2H3AWR1_9AGAR</name>
<protein>
    <recommendedName>
        <fullName evidence="3">Acyl-CoA dehydrogenase NM domain-like protein</fullName>
    </recommendedName>
</protein>
<evidence type="ECO:0008006" key="3">
    <source>
        <dbReference type="Google" id="ProtNLM"/>
    </source>
</evidence>
<feature type="non-terminal residue" evidence="1">
    <location>
        <position position="273"/>
    </location>
</feature>
<dbReference type="Proteomes" id="UP000218334">
    <property type="component" value="Unassembled WGS sequence"/>
</dbReference>
<dbReference type="EMBL" id="KZ293570">
    <property type="protein sequence ID" value="PBK58228.1"/>
    <property type="molecule type" value="Genomic_DNA"/>
</dbReference>
<evidence type="ECO:0000313" key="2">
    <source>
        <dbReference type="Proteomes" id="UP000218334"/>
    </source>
</evidence>
<dbReference type="GO" id="GO:0005504">
    <property type="term" value="F:fatty acid binding"/>
    <property type="evidence" value="ECO:0007669"/>
    <property type="project" value="TreeGrafter"/>
</dbReference>
<dbReference type="GO" id="GO:0071949">
    <property type="term" value="F:FAD binding"/>
    <property type="evidence" value="ECO:0007669"/>
    <property type="project" value="InterPro"/>
</dbReference>